<dbReference type="Pfam" id="PF13637">
    <property type="entry name" value="Ank_4"/>
    <property type="match status" value="1"/>
</dbReference>
<sequence length="569" mass="64640">MARFELEPLKRARDEDDILNDSCDFMKRARVEEEILDDYWDLDERDTELLQRFNPLLNMTVQDSWIRASFTSEEVDRLLCVAPMNCSIDEDYAGQRIIEKVAASGYIDIVPSIECDKPVHRTTPVHHAAKTRFCNWQVAARLLLKIYANFRVDYIDDESGLNHMHVACMSGAVDVVEECLKLGYDIDRRVTVTGDSLLHLSVEHSQVEMFAFLLRRGVDINSANSQGSTALHLLGQRFYDDEFAEIFFRLIDENSLKVQIDFQDKSGNTALHVAVDNKHRNLMKLLLRRGADPNVANDKGQTFLHALCSEDIDSDILELLFKISDEKKRPLLINAQDERGNTPLHLALEEGLKVTAELLLKRGASLNLENNDGSKALHVICKRATFWTDGLPQWFFKLNQNLLRTITVDARDNSGKTPLELALSDGNESLARLLLNNGASVSLANYDGSTPLHLVSAKEGDNKNLLEFIFELGKEKNQLVQVDARDKKGRTPLHITLTSECKIESVRFLLDKGADISAVDDEKLTTLHYICNNWKGDADNLLEKFFQIIDDQSKEKSFKKFKFKHINSD</sequence>
<dbReference type="SMART" id="SM00248">
    <property type="entry name" value="ANK"/>
    <property type="match status" value="9"/>
</dbReference>
<proteinExistence type="predicted"/>
<dbReference type="EMBL" id="JBJJXI010000153">
    <property type="protein sequence ID" value="KAL3385693.1"/>
    <property type="molecule type" value="Genomic_DNA"/>
</dbReference>
<dbReference type="Pfam" id="PF12796">
    <property type="entry name" value="Ank_2"/>
    <property type="match status" value="2"/>
</dbReference>
<dbReference type="PROSITE" id="PS50297">
    <property type="entry name" value="ANK_REP_REGION"/>
    <property type="match status" value="5"/>
</dbReference>
<evidence type="ECO:0000313" key="5">
    <source>
        <dbReference type="Proteomes" id="UP001627154"/>
    </source>
</evidence>
<dbReference type="InterPro" id="IPR002110">
    <property type="entry name" value="Ankyrin_rpt"/>
</dbReference>
<dbReference type="Proteomes" id="UP001627154">
    <property type="component" value="Unassembled WGS sequence"/>
</dbReference>
<dbReference type="PANTHER" id="PTHR24198">
    <property type="entry name" value="ANKYRIN REPEAT AND PROTEIN KINASE DOMAIN-CONTAINING PROTEIN"/>
    <property type="match status" value="1"/>
</dbReference>
<dbReference type="Pfam" id="PF00023">
    <property type="entry name" value="Ank"/>
    <property type="match status" value="2"/>
</dbReference>
<gene>
    <name evidence="4" type="ORF">TKK_018747</name>
</gene>
<accession>A0ABD2VYI8</accession>
<dbReference type="PANTHER" id="PTHR24198:SF165">
    <property type="entry name" value="ANKYRIN REPEAT-CONTAINING PROTEIN-RELATED"/>
    <property type="match status" value="1"/>
</dbReference>
<dbReference type="Gene3D" id="1.25.40.20">
    <property type="entry name" value="Ankyrin repeat-containing domain"/>
    <property type="match status" value="3"/>
</dbReference>
<feature type="repeat" description="ANK" evidence="3">
    <location>
        <begin position="339"/>
        <end position="371"/>
    </location>
</feature>
<keyword evidence="1" id="KW-0677">Repeat</keyword>
<dbReference type="InterPro" id="IPR036770">
    <property type="entry name" value="Ankyrin_rpt-contain_sf"/>
</dbReference>
<evidence type="ECO:0000256" key="2">
    <source>
        <dbReference type="ARBA" id="ARBA00023043"/>
    </source>
</evidence>
<feature type="repeat" description="ANK" evidence="3">
    <location>
        <begin position="193"/>
        <end position="225"/>
    </location>
</feature>
<protein>
    <submittedName>
        <fullName evidence="4">Uncharacterized protein</fullName>
    </submittedName>
</protein>
<feature type="repeat" description="ANK" evidence="3">
    <location>
        <begin position="488"/>
        <end position="521"/>
    </location>
</feature>
<evidence type="ECO:0000256" key="1">
    <source>
        <dbReference type="ARBA" id="ARBA00022737"/>
    </source>
</evidence>
<keyword evidence="5" id="KW-1185">Reference proteome</keyword>
<keyword evidence="2 3" id="KW-0040">ANK repeat</keyword>
<feature type="repeat" description="ANK" evidence="3">
    <location>
        <begin position="266"/>
        <end position="298"/>
    </location>
</feature>
<dbReference type="SUPFAM" id="SSF48403">
    <property type="entry name" value="Ankyrin repeat"/>
    <property type="match status" value="2"/>
</dbReference>
<evidence type="ECO:0000313" key="4">
    <source>
        <dbReference type="EMBL" id="KAL3385693.1"/>
    </source>
</evidence>
<evidence type="ECO:0000256" key="3">
    <source>
        <dbReference type="PROSITE-ProRule" id="PRU00023"/>
    </source>
</evidence>
<dbReference type="PROSITE" id="PS50088">
    <property type="entry name" value="ANK_REPEAT"/>
    <property type="match status" value="5"/>
</dbReference>
<feature type="repeat" description="ANK" evidence="3">
    <location>
        <begin position="414"/>
        <end position="446"/>
    </location>
</feature>
<comment type="caution">
    <text evidence="4">The sequence shown here is derived from an EMBL/GenBank/DDBJ whole genome shotgun (WGS) entry which is preliminary data.</text>
</comment>
<name>A0ABD2VYI8_9HYME</name>
<organism evidence="4 5">
    <name type="scientific">Trichogramma kaykai</name>
    <dbReference type="NCBI Taxonomy" id="54128"/>
    <lineage>
        <taxon>Eukaryota</taxon>
        <taxon>Metazoa</taxon>
        <taxon>Ecdysozoa</taxon>
        <taxon>Arthropoda</taxon>
        <taxon>Hexapoda</taxon>
        <taxon>Insecta</taxon>
        <taxon>Pterygota</taxon>
        <taxon>Neoptera</taxon>
        <taxon>Endopterygota</taxon>
        <taxon>Hymenoptera</taxon>
        <taxon>Apocrita</taxon>
        <taxon>Proctotrupomorpha</taxon>
        <taxon>Chalcidoidea</taxon>
        <taxon>Trichogrammatidae</taxon>
        <taxon>Trichogramma</taxon>
    </lineage>
</organism>
<reference evidence="4 5" key="1">
    <citation type="journal article" date="2024" name="bioRxiv">
        <title>A reference genome for Trichogramma kaykai: A tiny desert-dwelling parasitoid wasp with competing sex-ratio distorters.</title>
        <authorList>
            <person name="Culotta J."/>
            <person name="Lindsey A.R."/>
        </authorList>
    </citation>
    <scope>NUCLEOTIDE SEQUENCE [LARGE SCALE GENOMIC DNA]</scope>
    <source>
        <strain evidence="4 5">KSX58</strain>
    </source>
</reference>
<dbReference type="AlphaFoldDB" id="A0ABD2VYI8"/>